<dbReference type="Gene3D" id="1.20.910.10">
    <property type="entry name" value="Heme oxygenase-like"/>
    <property type="match status" value="1"/>
</dbReference>
<keyword evidence="1" id="KW-0560">Oxidoreductase</keyword>
<dbReference type="PANTHER" id="PTHR40279:SF3">
    <property type="entry name" value="4-AMINOBENZOATE SYNTHASE"/>
    <property type="match status" value="1"/>
</dbReference>
<dbReference type="Pfam" id="PF14518">
    <property type="entry name" value="Haem_oxygenas_2"/>
    <property type="match status" value="1"/>
</dbReference>
<dbReference type="SUPFAM" id="SSF48613">
    <property type="entry name" value="Heme oxygenase-like"/>
    <property type="match status" value="1"/>
</dbReference>
<organism evidence="2 3">
    <name type="scientific">Streptomyces durbertensis</name>
    <dbReference type="NCBI Taxonomy" id="2448886"/>
    <lineage>
        <taxon>Bacteria</taxon>
        <taxon>Bacillati</taxon>
        <taxon>Actinomycetota</taxon>
        <taxon>Actinomycetes</taxon>
        <taxon>Kitasatosporales</taxon>
        <taxon>Streptomycetaceae</taxon>
        <taxon>Streptomyces</taxon>
    </lineage>
</organism>
<sequence length="213" mass="24422">MIDDSGINENAFYQTLRKEPLPKEVLKEVFQQYYYYIRTFPQILAGLAARVDDEFIRLKSARTVVSELGDGHGDAHYVMFEKALAGIGVELDDYRTVTHAPEAEQLVANLRRLFLEESSNYSVGAHYVIEEFGFPMIVNLYEGFRLYEGWEHEDYNYFYLHILIEANHVDWVQDALLAAAKEESAREELIQGAAQVLEALSAFWDGLNRIATA</sequence>
<proteinExistence type="predicted"/>
<evidence type="ECO:0000313" key="2">
    <source>
        <dbReference type="EMBL" id="MBB1244058.1"/>
    </source>
</evidence>
<evidence type="ECO:0000313" key="3">
    <source>
        <dbReference type="Proteomes" id="UP000766698"/>
    </source>
</evidence>
<dbReference type="InterPro" id="IPR039068">
    <property type="entry name" value="PqqC-like"/>
</dbReference>
<comment type="caution">
    <text evidence="2">The sequence shown here is derived from an EMBL/GenBank/DDBJ whole genome shotgun (WGS) entry which is preliminary data.</text>
</comment>
<dbReference type="PANTHER" id="PTHR40279">
    <property type="entry name" value="PQQC-LIKE PROTEIN"/>
    <property type="match status" value="1"/>
</dbReference>
<evidence type="ECO:0000256" key="1">
    <source>
        <dbReference type="ARBA" id="ARBA00023002"/>
    </source>
</evidence>
<protein>
    <submittedName>
        <fullName evidence="2">Iron-containing redox enzyme family protein</fullName>
    </submittedName>
</protein>
<dbReference type="Proteomes" id="UP000766698">
    <property type="component" value="Unassembled WGS sequence"/>
</dbReference>
<accession>A0ABR6EFL6</accession>
<keyword evidence="3" id="KW-1185">Reference proteome</keyword>
<dbReference type="EMBL" id="WMLF01000121">
    <property type="protein sequence ID" value="MBB1244058.1"/>
    <property type="molecule type" value="Genomic_DNA"/>
</dbReference>
<name>A0ABR6EFL6_9ACTN</name>
<gene>
    <name evidence="2" type="ORF">GL263_10885</name>
</gene>
<reference evidence="3" key="1">
    <citation type="journal article" date="2020" name="Syst. Appl. Microbiol.">
        <title>Streptomyces alkaliterrae sp. nov., isolated from an alkaline soil, and emended descriptions of Streptomyces alkaliphilus, Streptomyces calidiresistens and Streptomyces durbertensis.</title>
        <authorList>
            <person name="Swiecimska M."/>
            <person name="Golinska P."/>
            <person name="Nouioui I."/>
            <person name="Wypij M."/>
            <person name="Rai M."/>
            <person name="Sangal V."/>
            <person name="Goodfellow M."/>
        </authorList>
    </citation>
    <scope>NUCLEOTIDE SEQUENCE [LARGE SCALE GENOMIC DNA]</scope>
    <source>
        <strain evidence="3">DSM 104538</strain>
    </source>
</reference>
<dbReference type="InterPro" id="IPR016084">
    <property type="entry name" value="Haem_Oase-like_multi-hlx"/>
</dbReference>